<evidence type="ECO:0000313" key="1">
    <source>
        <dbReference type="EMBL" id="MFC3284452.1"/>
    </source>
</evidence>
<comment type="caution">
    <text evidence="1">The sequence shown here is derived from an EMBL/GenBank/DDBJ whole genome shotgun (WGS) entry which is preliminary data.</text>
</comment>
<dbReference type="EMBL" id="JBHRUG010000027">
    <property type="protein sequence ID" value="MFC3284452.1"/>
    <property type="molecule type" value="Genomic_DNA"/>
</dbReference>
<accession>A0ABV7LPK0</accession>
<sequence length="110" mass="11992">MKVSLPMDKESSAAGQSLSCAEFISTSHKICCVMLIKMKTLYFNRQAEYLPAAMGMNRIFVCSGISGLLAPLPDSVGAALRAAMVWLWSDQGRWGRVLIPASRNGKIIAR</sequence>
<dbReference type="Proteomes" id="UP001595579">
    <property type="component" value="Unassembled WGS sequence"/>
</dbReference>
<evidence type="ECO:0000313" key="2">
    <source>
        <dbReference type="Proteomes" id="UP001595579"/>
    </source>
</evidence>
<reference evidence="2" key="1">
    <citation type="journal article" date="2019" name="Int. J. Syst. Evol. Microbiol.">
        <title>The Global Catalogue of Microorganisms (GCM) 10K type strain sequencing project: providing services to taxonomists for standard genome sequencing and annotation.</title>
        <authorList>
            <consortium name="The Broad Institute Genomics Platform"/>
            <consortium name="The Broad Institute Genome Sequencing Center for Infectious Disease"/>
            <person name="Wu L."/>
            <person name="Ma J."/>
        </authorList>
    </citation>
    <scope>NUCLEOTIDE SEQUENCE [LARGE SCALE GENOMIC DNA]</scope>
    <source>
        <strain evidence="2">CECT 7698</strain>
    </source>
</reference>
<organism evidence="1 2">
    <name type="scientific">Litchfieldella rifensis</name>
    <dbReference type="NCBI Taxonomy" id="762643"/>
    <lineage>
        <taxon>Bacteria</taxon>
        <taxon>Pseudomonadati</taxon>
        <taxon>Pseudomonadota</taxon>
        <taxon>Gammaproteobacteria</taxon>
        <taxon>Oceanospirillales</taxon>
        <taxon>Halomonadaceae</taxon>
        <taxon>Litchfieldella</taxon>
    </lineage>
</organism>
<gene>
    <name evidence="1" type="ORF">ACFOEV_12645</name>
</gene>
<name>A0ABV7LPK0_9GAMM</name>
<protein>
    <submittedName>
        <fullName evidence="1">Uncharacterized protein</fullName>
    </submittedName>
</protein>
<proteinExistence type="predicted"/>
<dbReference type="RefSeq" id="WP_386774452.1">
    <property type="nucleotide sequence ID" value="NZ_JBHRUG010000027.1"/>
</dbReference>
<keyword evidence="2" id="KW-1185">Reference proteome</keyword>